<evidence type="ECO:0000313" key="3">
    <source>
        <dbReference type="Proteomes" id="UP001189429"/>
    </source>
</evidence>
<comment type="caution">
    <text evidence="2">The sequence shown here is derived from an EMBL/GenBank/DDBJ whole genome shotgun (WGS) entry which is preliminary data.</text>
</comment>
<evidence type="ECO:0000313" key="2">
    <source>
        <dbReference type="EMBL" id="CAK0885407.1"/>
    </source>
</evidence>
<evidence type="ECO:0000256" key="1">
    <source>
        <dbReference type="SAM" id="MobiDB-lite"/>
    </source>
</evidence>
<gene>
    <name evidence="2" type="ORF">PCOR1329_LOCUS67033</name>
</gene>
<keyword evidence="3" id="KW-1185">Reference proteome</keyword>
<dbReference type="EMBL" id="CAUYUJ010018668">
    <property type="protein sequence ID" value="CAK0885407.1"/>
    <property type="molecule type" value="Genomic_DNA"/>
</dbReference>
<accession>A0ABN9WG66</accession>
<feature type="compositionally biased region" description="Gly residues" evidence="1">
    <location>
        <begin position="66"/>
        <end position="78"/>
    </location>
</feature>
<protein>
    <submittedName>
        <fullName evidence="2">Uncharacterized protein</fullName>
    </submittedName>
</protein>
<reference evidence="2" key="1">
    <citation type="submission" date="2023-10" db="EMBL/GenBank/DDBJ databases">
        <authorList>
            <person name="Chen Y."/>
            <person name="Shah S."/>
            <person name="Dougan E. K."/>
            <person name="Thang M."/>
            <person name="Chan C."/>
        </authorList>
    </citation>
    <scope>NUCLEOTIDE SEQUENCE [LARGE SCALE GENOMIC DNA]</scope>
</reference>
<dbReference type="Proteomes" id="UP001189429">
    <property type="component" value="Unassembled WGS sequence"/>
</dbReference>
<feature type="region of interest" description="Disordered" evidence="1">
    <location>
        <begin position="35"/>
        <end position="86"/>
    </location>
</feature>
<organism evidence="2 3">
    <name type="scientific">Prorocentrum cordatum</name>
    <dbReference type="NCBI Taxonomy" id="2364126"/>
    <lineage>
        <taxon>Eukaryota</taxon>
        <taxon>Sar</taxon>
        <taxon>Alveolata</taxon>
        <taxon>Dinophyceae</taxon>
        <taxon>Prorocentrales</taxon>
        <taxon>Prorocentraceae</taxon>
        <taxon>Prorocentrum</taxon>
    </lineage>
</organism>
<name>A0ABN9WG66_9DINO</name>
<feature type="compositionally biased region" description="Low complexity" evidence="1">
    <location>
        <begin position="35"/>
        <end position="62"/>
    </location>
</feature>
<feature type="non-terminal residue" evidence="2">
    <location>
        <position position="1"/>
    </location>
</feature>
<sequence length="266" mass="27883">EGLCEAQAARARGGPQGLRPRCCWGPRLAEGRGVRGAAAAGPGPARGVAVRGHAREGAPAARRAGEGAGARGGGGGPGRRARRPLRLRVAAPEGHRGRVVRARRGGRGARALVLRARGRARGGRAGGLWQLRHVAAGASMLQEDEAPRAGQRLGWPGLRSAWIEVMQRPVQARSGTFGRSRPRPRLEEDAARVADEARQAHVAATRRRLEARREATCARLLAKAEQALRAAQLLRRGRPLGTRGCAERGAAAVGCAGARRSAAPAK</sequence>
<proteinExistence type="predicted"/>